<organism evidence="2 3">
    <name type="scientific">Breznakiella homolactica</name>
    <dbReference type="NCBI Taxonomy" id="2798577"/>
    <lineage>
        <taxon>Bacteria</taxon>
        <taxon>Pseudomonadati</taxon>
        <taxon>Spirochaetota</taxon>
        <taxon>Spirochaetia</taxon>
        <taxon>Spirochaetales</taxon>
        <taxon>Breznakiellaceae</taxon>
        <taxon>Breznakiella</taxon>
    </lineage>
</organism>
<keyword evidence="1" id="KW-0812">Transmembrane</keyword>
<dbReference type="Gene3D" id="2.170.120.30">
    <property type="match status" value="2"/>
</dbReference>
<name>A0A7T7XJC0_9SPIR</name>
<protein>
    <submittedName>
        <fullName evidence="2">YbbR-like domain-containing protein</fullName>
    </submittedName>
</protein>
<dbReference type="AlphaFoldDB" id="A0A7T7XJC0"/>
<dbReference type="Pfam" id="PF07949">
    <property type="entry name" value="YbbR"/>
    <property type="match status" value="1"/>
</dbReference>
<evidence type="ECO:0000313" key="3">
    <source>
        <dbReference type="Proteomes" id="UP000595917"/>
    </source>
</evidence>
<dbReference type="InterPro" id="IPR053154">
    <property type="entry name" value="c-di-AMP_regulator"/>
</dbReference>
<dbReference type="Gene3D" id="2.170.120.40">
    <property type="entry name" value="YbbR-like domain"/>
    <property type="match status" value="1"/>
</dbReference>
<evidence type="ECO:0000313" key="2">
    <source>
        <dbReference type="EMBL" id="QQO07470.1"/>
    </source>
</evidence>
<proteinExistence type="predicted"/>
<keyword evidence="1" id="KW-1133">Transmembrane helix</keyword>
<dbReference type="KEGG" id="bhc:JFL75_10910"/>
<reference evidence="2" key="1">
    <citation type="submission" date="2021-01" db="EMBL/GenBank/DDBJ databases">
        <title>Description of Breznakiella homolactica.</title>
        <authorList>
            <person name="Song Y."/>
            <person name="Brune A."/>
        </authorList>
    </citation>
    <scope>NUCLEOTIDE SEQUENCE</scope>
    <source>
        <strain evidence="2">RmG30</strain>
    </source>
</reference>
<sequence length="327" mass="36679">MSSVNGRKFFEKAVENWPAKVLSVALALVLFVFHEMSMLEDRFFSVPLKIETNGNLVPSSSYPRMIRVSLRGEANSIYPILEDDIEVYVDLTKYNDPGFYKAPIQIRKKGTAVGVDPLEINVDPLEIAVGLDQKLSKYVPLTPSFRGYLETGYELVSYTMDPSQVEIEGPQGIINGITELPTDYIELNGRHENFTTTVRVLNRDPLMMIRGSGTVEFRGFIQELIMLKNFDNLLIGITGLNDKFLASPEVSVGSVRLEGGQNRLEDYIPWGAIMTLDCANIDEPGTYSIPVQVTVPPLFTVVRYDPQEVIVEIIPSEHEDDHEEDQG</sequence>
<gene>
    <name evidence="2" type="ORF">JFL75_10910</name>
</gene>
<evidence type="ECO:0000256" key="1">
    <source>
        <dbReference type="SAM" id="Phobius"/>
    </source>
</evidence>
<dbReference type="InterPro" id="IPR012505">
    <property type="entry name" value="YbbR"/>
</dbReference>
<accession>A0A7T7XJC0</accession>
<feature type="transmembrane region" description="Helical" evidence="1">
    <location>
        <begin position="21"/>
        <end position="39"/>
    </location>
</feature>
<dbReference type="EMBL" id="CP067089">
    <property type="protein sequence ID" value="QQO07470.1"/>
    <property type="molecule type" value="Genomic_DNA"/>
</dbReference>
<dbReference type="PANTHER" id="PTHR37804:SF1">
    <property type="entry name" value="CDAA REGULATORY PROTEIN CDAR"/>
    <property type="match status" value="1"/>
</dbReference>
<dbReference type="Proteomes" id="UP000595917">
    <property type="component" value="Chromosome"/>
</dbReference>
<dbReference type="PANTHER" id="PTHR37804">
    <property type="entry name" value="CDAA REGULATORY PROTEIN CDAR"/>
    <property type="match status" value="1"/>
</dbReference>
<keyword evidence="1" id="KW-0472">Membrane</keyword>
<keyword evidence="3" id="KW-1185">Reference proteome</keyword>